<dbReference type="Proteomes" id="UP000663583">
    <property type="component" value="Chromosome"/>
</dbReference>
<organism evidence="1 2">
    <name type="scientific">Mycobacterium kubicae</name>
    <dbReference type="NCBI Taxonomy" id="120959"/>
    <lineage>
        <taxon>Bacteria</taxon>
        <taxon>Bacillati</taxon>
        <taxon>Actinomycetota</taxon>
        <taxon>Actinomycetes</taxon>
        <taxon>Mycobacteriales</taxon>
        <taxon>Mycobacteriaceae</taxon>
        <taxon>Mycobacterium</taxon>
        <taxon>Mycobacterium simiae complex</taxon>
    </lineage>
</organism>
<dbReference type="EMBL" id="CP065047">
    <property type="protein sequence ID" value="QPI39999.1"/>
    <property type="molecule type" value="Genomic_DNA"/>
</dbReference>
<keyword evidence="1" id="KW-0808">Transferase</keyword>
<dbReference type="Gene3D" id="3.40.50.150">
    <property type="entry name" value="Vaccinia Virus protein VP39"/>
    <property type="match status" value="1"/>
</dbReference>
<accession>A0AAX1JEM1</accession>
<dbReference type="AlphaFoldDB" id="A0AAX1JEM1"/>
<dbReference type="SUPFAM" id="SSF53335">
    <property type="entry name" value="S-adenosyl-L-methionine-dependent methyltransferases"/>
    <property type="match status" value="1"/>
</dbReference>
<dbReference type="GO" id="GO:0008168">
    <property type="term" value="F:methyltransferase activity"/>
    <property type="evidence" value="ECO:0007669"/>
    <property type="project" value="UniProtKB-KW"/>
</dbReference>
<proteinExistence type="predicted"/>
<dbReference type="InterPro" id="IPR029063">
    <property type="entry name" value="SAM-dependent_MTases_sf"/>
</dbReference>
<dbReference type="KEGG" id="mku:I2456_11465"/>
<dbReference type="CDD" id="cd02440">
    <property type="entry name" value="AdoMet_MTases"/>
    <property type="match status" value="1"/>
</dbReference>
<dbReference type="RefSeq" id="WP_163703825.1">
    <property type="nucleotide sequence ID" value="NZ_BLKU01000003.1"/>
</dbReference>
<keyword evidence="1" id="KW-0489">Methyltransferase</keyword>
<protein>
    <submittedName>
        <fullName evidence="1">Methyltransferase domain-containing protein</fullName>
    </submittedName>
</protein>
<gene>
    <name evidence="1" type="ORF">I2456_11465</name>
</gene>
<dbReference type="Pfam" id="PF13489">
    <property type="entry name" value="Methyltransf_23"/>
    <property type="match status" value="1"/>
</dbReference>
<evidence type="ECO:0000313" key="2">
    <source>
        <dbReference type="Proteomes" id="UP000663583"/>
    </source>
</evidence>
<reference evidence="1" key="1">
    <citation type="submission" date="2020-11" db="EMBL/GenBank/DDBJ databases">
        <title>Intraspecies plasmid and genomic variation of Mycobacterium kubicae revealed by the complete genome sequences of two clinical isolates.</title>
        <authorList>
            <person name="Hendrix J.R."/>
            <person name="Epperson L.E."/>
            <person name="Honda J.R."/>
            <person name="Strong M."/>
        </authorList>
    </citation>
    <scope>NUCLEOTIDE SEQUENCE</scope>
    <source>
        <strain evidence="1">JCM 13573</strain>
    </source>
</reference>
<evidence type="ECO:0000313" key="1">
    <source>
        <dbReference type="EMBL" id="QPI39999.1"/>
    </source>
</evidence>
<dbReference type="GO" id="GO:0032259">
    <property type="term" value="P:methylation"/>
    <property type="evidence" value="ECO:0007669"/>
    <property type="project" value="UniProtKB-KW"/>
</dbReference>
<sequence length="250" mass="27832">MTALYDDRFYADQRGMSTSSASVVVPIIQEIADPHSVLDVGCGVGTWISVWTAAGVSDVNGVDGNYVNRALLEIPPDQFVSHDLTKPLDMGRRYDLVTCLEVAEHLPPASAPVLVESLVRHADVIVFSAAVPGQGGTGHVNEQWPSYWAEHFAEFGFRPFDVFRDRIWFNERVEWWYRQNCLLFATDKAALRLRLASIAGPLDVVHPLLYQRGAARPLSLHARLTVKAQAGIKAVKDARLRRTLRGIKRS</sequence>
<name>A0AAX1JEM1_9MYCO</name>